<dbReference type="GO" id="GO:0000127">
    <property type="term" value="C:transcription factor TFIIIC complex"/>
    <property type="evidence" value="ECO:0007669"/>
    <property type="project" value="InterPro"/>
</dbReference>
<organism evidence="2 3">
    <name type="scientific">Hippocampus comes</name>
    <name type="common">Tiger tail seahorse</name>
    <dbReference type="NCBI Taxonomy" id="109280"/>
    <lineage>
        <taxon>Eukaryota</taxon>
        <taxon>Metazoa</taxon>
        <taxon>Chordata</taxon>
        <taxon>Craniata</taxon>
        <taxon>Vertebrata</taxon>
        <taxon>Euteleostomi</taxon>
        <taxon>Actinopterygii</taxon>
        <taxon>Neopterygii</taxon>
        <taxon>Teleostei</taxon>
        <taxon>Neoteleostei</taxon>
        <taxon>Acanthomorphata</taxon>
        <taxon>Syngnathiaria</taxon>
        <taxon>Syngnathiformes</taxon>
        <taxon>Syngnathoidei</taxon>
        <taxon>Syngnathidae</taxon>
        <taxon>Hippocampus</taxon>
    </lineage>
</organism>
<dbReference type="OMA" id="DMTMNTT"/>
<dbReference type="AlphaFoldDB" id="A0A3Q2Z6C9"/>
<feature type="region of interest" description="Disordered" evidence="1">
    <location>
        <begin position="747"/>
        <end position="781"/>
    </location>
</feature>
<evidence type="ECO:0008006" key="4">
    <source>
        <dbReference type="Google" id="ProtNLM"/>
    </source>
</evidence>
<evidence type="ECO:0000313" key="3">
    <source>
        <dbReference type="Proteomes" id="UP000264820"/>
    </source>
</evidence>
<dbReference type="GO" id="GO:0006384">
    <property type="term" value="P:transcription initiation at RNA polymerase III promoter"/>
    <property type="evidence" value="ECO:0007669"/>
    <property type="project" value="InterPro"/>
</dbReference>
<dbReference type="PANTHER" id="PTHR15180">
    <property type="entry name" value="GENERAL TRANSCRIPTION FACTOR 3C POLYPEPTIDE 1"/>
    <property type="match status" value="1"/>
</dbReference>
<dbReference type="GeneTree" id="ENSGT00390000008664"/>
<evidence type="ECO:0000313" key="2">
    <source>
        <dbReference type="Ensembl" id="ENSHCOP00000021573.1"/>
    </source>
</evidence>
<dbReference type="InterPro" id="IPR044210">
    <property type="entry name" value="Tfc3-like"/>
</dbReference>
<feature type="compositionally biased region" description="Basic residues" evidence="1">
    <location>
        <begin position="221"/>
        <end position="233"/>
    </location>
</feature>
<sequence>IRKQLFFRRKYVYLFFENLQRLVCMGLLQLGPVEKLKEKDMVSVGKRHATIVDTVYAEPHYWLVEEPPDKPFDRRRYTFSSTDDVDTYWFDLMCVCLNTPLGKHICTGSNIVCDDGTTPGDGKGAGGLSSEFFAHMKRNWLWTNHLLACKRSTPQPNSVLCRFNRTLTRKEDIFPGCGNCSFPDLCLCDQVAVEPSSRNQEVVGGKQRKRKRPKKEVVVKVPRKKKKEPKKRTPAHDEADHEALKKMTRRRVIWTVQEDSLLMLCGVASHLLNSKLRRTFVAYCVVRDLLQAEFQISEDKTSLAVGRRTRYILKNPQTFLNYRSLLTVVVNCSTADVHALVLFNLIQSTLAMTNNQMKESRSFQTFQIYSQYSQELLCRVFIECRKRHLVNQRRVCRTAGRKKNRALPILPMSFQLSQSYFRYVYLTTQTKLEKNIFTENRTESGEEAEDSRTTDLEHSGMMRFHLDSVGGACLVALTLMSLGLLSVHMSIPKKMVVVDSNLVDSDVRRYVLHGNGLDLYLFDDEDDVASDECLSKKKLRVNAHQASHTKYLLMKGYCIPGIVKRRNMNTSDNIVVESCVLRMQMRQTPACALLSDDGVSLDFSKSGPSLLPSVLTRSIQKVGRTPALCSSYSPEDVQVSAQLRKHLDTCERGNFNFTFSVFTIHAFRQSLLHHLSPPSPMCFCSCPLQDLQKDGQVLKVGGYGVRWVLIQHADPWILTVNPRNGSQLQAATGEDPSQHNIPFLYKRRRVEGRRDDKNKEEPPAKKMASEERLKEEEDKEAVWTIPPKAEDPAVKVSMGRECAEMQDECHPAEDKMEDEEEDGGASLAQEADIHEDSVSFVVRPWRLVDGTLNRQVCKGMLEAVLHHIMSRPGIPHQKLLSYYEGVLQPVVLLELLESLVELGCVVKKTLFKRPKPTLFGPPMPTTEEQQESVFYEPTVSCCLRLARVLPNERHWNYCGK</sequence>
<accession>A0A3Q2Z6C9</accession>
<dbReference type="Proteomes" id="UP000264820">
    <property type="component" value="Unplaced"/>
</dbReference>
<dbReference type="GO" id="GO:0003677">
    <property type="term" value="F:DNA binding"/>
    <property type="evidence" value="ECO:0007669"/>
    <property type="project" value="InterPro"/>
</dbReference>
<feature type="compositionally biased region" description="Basic and acidic residues" evidence="1">
    <location>
        <begin position="752"/>
        <end position="776"/>
    </location>
</feature>
<evidence type="ECO:0000256" key="1">
    <source>
        <dbReference type="SAM" id="MobiDB-lite"/>
    </source>
</evidence>
<dbReference type="GO" id="GO:0042791">
    <property type="term" value="P:5S class rRNA transcription by RNA polymerase III"/>
    <property type="evidence" value="ECO:0007669"/>
    <property type="project" value="TreeGrafter"/>
</dbReference>
<name>A0A3Q2Z6C9_HIPCM</name>
<dbReference type="Ensembl" id="ENSHCOT00000003268.1">
    <property type="protein sequence ID" value="ENSHCOP00000021573.1"/>
    <property type="gene ID" value="ENSHCOG00000008556.1"/>
</dbReference>
<feature type="region of interest" description="Disordered" evidence="1">
    <location>
        <begin position="199"/>
        <end position="242"/>
    </location>
</feature>
<proteinExistence type="predicted"/>
<dbReference type="STRING" id="109280.ENSHCOP00000021573"/>
<reference evidence="2" key="1">
    <citation type="submission" date="2025-08" db="UniProtKB">
        <authorList>
            <consortium name="Ensembl"/>
        </authorList>
    </citation>
    <scope>IDENTIFICATION</scope>
</reference>
<reference evidence="2" key="2">
    <citation type="submission" date="2025-09" db="UniProtKB">
        <authorList>
            <consortium name="Ensembl"/>
        </authorList>
    </citation>
    <scope>IDENTIFICATION</scope>
</reference>
<keyword evidence="3" id="KW-1185">Reference proteome</keyword>
<protein>
    <recommendedName>
        <fullName evidence="4">B-block binding subunit of TFIIIC domain-containing protein</fullName>
    </recommendedName>
</protein>
<dbReference type="PANTHER" id="PTHR15180:SF1">
    <property type="entry name" value="GENERAL TRANSCRIPTION FACTOR 3C POLYPEPTIDE 1"/>
    <property type="match status" value="1"/>
</dbReference>